<dbReference type="InterPro" id="IPR009072">
    <property type="entry name" value="Histone-fold"/>
</dbReference>
<comment type="caution">
    <text evidence="12">The sequence shown here is derived from an EMBL/GenBank/DDBJ whole genome shotgun (WGS) entry which is preliminary data.</text>
</comment>
<dbReference type="Gene3D" id="1.10.20.10">
    <property type="entry name" value="Histone, subunit A"/>
    <property type="match status" value="1"/>
</dbReference>
<evidence type="ECO:0000313" key="12">
    <source>
        <dbReference type="EMBL" id="KAH7088875.1"/>
    </source>
</evidence>
<organism evidence="12 13">
    <name type="scientific">Paraphoma chrysanthemicola</name>
    <dbReference type="NCBI Taxonomy" id="798071"/>
    <lineage>
        <taxon>Eukaryota</taxon>
        <taxon>Fungi</taxon>
        <taxon>Dikarya</taxon>
        <taxon>Ascomycota</taxon>
        <taxon>Pezizomycotina</taxon>
        <taxon>Dothideomycetes</taxon>
        <taxon>Pleosporomycetidae</taxon>
        <taxon>Pleosporales</taxon>
        <taxon>Pleosporineae</taxon>
        <taxon>Phaeosphaeriaceae</taxon>
        <taxon>Paraphoma</taxon>
    </lineage>
</organism>
<dbReference type="CDD" id="cd22912">
    <property type="entry name" value="HFD_H4"/>
    <property type="match status" value="1"/>
</dbReference>
<evidence type="ECO:0000256" key="3">
    <source>
        <dbReference type="ARBA" id="ARBA00004286"/>
    </source>
</evidence>
<accession>A0A8K0R8K9</accession>
<evidence type="ECO:0000256" key="11">
    <source>
        <dbReference type="SAM" id="MobiDB-lite"/>
    </source>
</evidence>
<sequence length="159" mass="17194">MVQERPRQFGGTQRFGGPARPGFARPASSATVSAASPASQSRAQQLGLGLGKGSGGLGKGKANGLKRHMKIQRDTIYGVTKGDIRRLARRGGVKRIAATIYDDIRQALKDRLRSILKDAIAVVELTGRKTVSVTDIIFILNRQGRQLYGFDPSFSGSRR</sequence>
<evidence type="ECO:0000256" key="10">
    <source>
        <dbReference type="RuleBase" id="RU000528"/>
    </source>
</evidence>
<evidence type="ECO:0000313" key="13">
    <source>
        <dbReference type="Proteomes" id="UP000813461"/>
    </source>
</evidence>
<dbReference type="GO" id="GO:0046982">
    <property type="term" value="F:protein heterodimerization activity"/>
    <property type="evidence" value="ECO:0007669"/>
    <property type="project" value="InterPro"/>
</dbReference>
<evidence type="ECO:0000256" key="5">
    <source>
        <dbReference type="ARBA" id="ARBA00011538"/>
    </source>
</evidence>
<evidence type="ECO:0000256" key="7">
    <source>
        <dbReference type="ARBA" id="ARBA00023125"/>
    </source>
</evidence>
<comment type="subunit">
    <text evidence="5 10">The nucleosome is a histone octamer containing two molecules each of H2A, H2B, H3 and H4 assembled in one H3-H4 heterotetramer and two H2A-H2B heterodimers. The octamer wraps approximately 147 bp of DNA.</text>
</comment>
<dbReference type="SUPFAM" id="SSF47113">
    <property type="entry name" value="Histone-fold"/>
    <property type="match status" value="1"/>
</dbReference>
<dbReference type="GO" id="GO:0030527">
    <property type="term" value="F:structural constituent of chromatin"/>
    <property type="evidence" value="ECO:0007669"/>
    <property type="project" value="InterPro"/>
</dbReference>
<feature type="compositionally biased region" description="Low complexity" evidence="11">
    <location>
        <begin position="24"/>
        <end position="38"/>
    </location>
</feature>
<dbReference type="GO" id="GO:0003677">
    <property type="term" value="F:DNA binding"/>
    <property type="evidence" value="ECO:0007669"/>
    <property type="project" value="UniProtKB-KW"/>
</dbReference>
<evidence type="ECO:0000256" key="6">
    <source>
        <dbReference type="ARBA" id="ARBA00022454"/>
    </source>
</evidence>
<feature type="region of interest" description="Disordered" evidence="11">
    <location>
        <begin position="1"/>
        <end position="38"/>
    </location>
</feature>
<comment type="subcellular location">
    <subcellularLocation>
        <location evidence="3">Chromosome</location>
    </subcellularLocation>
    <subcellularLocation>
        <location evidence="2">Nucleus</location>
    </subcellularLocation>
</comment>
<keyword evidence="13" id="KW-1185">Reference proteome</keyword>
<dbReference type="InterPro" id="IPR001951">
    <property type="entry name" value="Histone_H4"/>
</dbReference>
<dbReference type="EMBL" id="JAGMVJ010000007">
    <property type="protein sequence ID" value="KAH7088875.1"/>
    <property type="molecule type" value="Genomic_DNA"/>
</dbReference>
<evidence type="ECO:0000256" key="4">
    <source>
        <dbReference type="ARBA" id="ARBA00006564"/>
    </source>
</evidence>
<proteinExistence type="inferred from homology"/>
<dbReference type="AlphaFoldDB" id="A0A8K0R8K9"/>
<keyword evidence="7 10" id="KW-0238">DNA-binding</keyword>
<dbReference type="SMART" id="SM00417">
    <property type="entry name" value="H4"/>
    <property type="match status" value="1"/>
</dbReference>
<dbReference type="OrthoDB" id="3919494at2759"/>
<keyword evidence="9 10" id="KW-0544">Nucleosome core</keyword>
<comment type="similarity">
    <text evidence="4 10">Belongs to the histone H4 family.</text>
</comment>
<dbReference type="PRINTS" id="PR00623">
    <property type="entry name" value="HISTONEH4"/>
</dbReference>
<keyword evidence="6 10" id="KW-0158">Chromosome</keyword>
<dbReference type="FunFam" id="1.10.20.10:FF:000012">
    <property type="entry name" value="Histone H4"/>
    <property type="match status" value="1"/>
</dbReference>
<evidence type="ECO:0000256" key="9">
    <source>
        <dbReference type="ARBA" id="ARBA00023269"/>
    </source>
</evidence>
<evidence type="ECO:0000256" key="2">
    <source>
        <dbReference type="ARBA" id="ARBA00004123"/>
    </source>
</evidence>
<keyword evidence="8 10" id="KW-0539">Nucleus</keyword>
<dbReference type="PANTHER" id="PTHR10484">
    <property type="entry name" value="HISTONE H4"/>
    <property type="match status" value="1"/>
</dbReference>
<dbReference type="GO" id="GO:0000786">
    <property type="term" value="C:nucleosome"/>
    <property type="evidence" value="ECO:0007669"/>
    <property type="project" value="UniProtKB-KW"/>
</dbReference>
<gene>
    <name evidence="12" type="ORF">FB567DRAFT_522525</name>
</gene>
<evidence type="ECO:0000256" key="1">
    <source>
        <dbReference type="ARBA" id="ARBA00002001"/>
    </source>
</evidence>
<evidence type="ECO:0000256" key="8">
    <source>
        <dbReference type="ARBA" id="ARBA00023242"/>
    </source>
</evidence>
<name>A0A8K0R8K9_9PLEO</name>
<dbReference type="Proteomes" id="UP000813461">
    <property type="component" value="Unassembled WGS sequence"/>
</dbReference>
<dbReference type="GO" id="GO:0005634">
    <property type="term" value="C:nucleus"/>
    <property type="evidence" value="ECO:0007669"/>
    <property type="project" value="UniProtKB-SubCell"/>
</dbReference>
<comment type="function">
    <text evidence="1 10">Core component of nucleosome. Nucleosomes wrap and compact DNA into chromatin, limiting DNA accessibility to the cellular machineries which require DNA as a template. Histones thereby play a central role in transcription regulation, DNA repair, DNA replication and chromosomal stability. DNA accessibility is regulated via a complex set of post-translational modifications of histones, also called histone code, and nucleosome remodeling.</text>
</comment>
<reference evidence="12" key="1">
    <citation type="journal article" date="2021" name="Nat. Commun.">
        <title>Genetic determinants of endophytism in the Arabidopsis root mycobiome.</title>
        <authorList>
            <person name="Mesny F."/>
            <person name="Miyauchi S."/>
            <person name="Thiergart T."/>
            <person name="Pickel B."/>
            <person name="Atanasova L."/>
            <person name="Karlsson M."/>
            <person name="Huettel B."/>
            <person name="Barry K.W."/>
            <person name="Haridas S."/>
            <person name="Chen C."/>
            <person name="Bauer D."/>
            <person name="Andreopoulos W."/>
            <person name="Pangilinan J."/>
            <person name="LaButti K."/>
            <person name="Riley R."/>
            <person name="Lipzen A."/>
            <person name="Clum A."/>
            <person name="Drula E."/>
            <person name="Henrissat B."/>
            <person name="Kohler A."/>
            <person name="Grigoriev I.V."/>
            <person name="Martin F.M."/>
            <person name="Hacquard S."/>
        </authorList>
    </citation>
    <scope>NUCLEOTIDE SEQUENCE</scope>
    <source>
        <strain evidence="12">MPI-SDFR-AT-0120</strain>
    </source>
</reference>
<protein>
    <recommendedName>
        <fullName evidence="10">Histone H4</fullName>
    </recommendedName>
</protein>